<feature type="transmembrane region" description="Helical" evidence="1">
    <location>
        <begin position="53"/>
        <end position="73"/>
    </location>
</feature>
<sequence length="111" mass="13111">MKAFLSTDVSLSNEEVLTHYSRRWSIETYFRSAKVHLGMDRYQLKSTKAIDRYLTLIAFVSMCCTYFGANHFLDGMYRYREEKQVQWIEYIYKQAQSGVSLAEVKTQLRVA</sequence>
<reference evidence="4" key="1">
    <citation type="submission" date="2017-02" db="EMBL/GenBank/DDBJ databases">
        <title>Delineation of Paenibacillus larvae strains originating from foulbrood outbreaks.</title>
        <authorList>
            <person name="Beims H."/>
            <person name="Bunk B."/>
            <person name="Sproeer C."/>
            <person name="Mohr K.I."/>
            <person name="Pradella S."/>
            <person name="Guenther G."/>
            <person name="Rohde M."/>
            <person name="von der Ohe W."/>
            <person name="Steinert M."/>
        </authorList>
    </citation>
    <scope>NUCLEOTIDE SEQUENCE [LARGE SCALE GENOMIC DNA]</scope>
    <source>
        <strain evidence="4">Eric_III</strain>
    </source>
</reference>
<evidence type="ECO:0000313" key="4">
    <source>
        <dbReference type="Proteomes" id="UP000239833"/>
    </source>
</evidence>
<evidence type="ECO:0000259" key="2">
    <source>
        <dbReference type="Pfam" id="PF01609"/>
    </source>
</evidence>
<dbReference type="GO" id="GO:0004803">
    <property type="term" value="F:transposase activity"/>
    <property type="evidence" value="ECO:0007669"/>
    <property type="project" value="InterPro"/>
</dbReference>
<organism evidence="3 4">
    <name type="scientific">Paenibacillus larvae subsp. larvae</name>
    <dbReference type="NCBI Taxonomy" id="147375"/>
    <lineage>
        <taxon>Bacteria</taxon>
        <taxon>Bacillati</taxon>
        <taxon>Bacillota</taxon>
        <taxon>Bacilli</taxon>
        <taxon>Bacillales</taxon>
        <taxon>Paenibacillaceae</taxon>
        <taxon>Paenibacillus</taxon>
    </lineage>
</organism>
<dbReference type="InterPro" id="IPR002559">
    <property type="entry name" value="Transposase_11"/>
</dbReference>
<dbReference type="SUPFAM" id="SSF53098">
    <property type="entry name" value="Ribonuclease H-like"/>
    <property type="match status" value="1"/>
</dbReference>
<evidence type="ECO:0000256" key="1">
    <source>
        <dbReference type="SAM" id="Phobius"/>
    </source>
</evidence>
<name>A0A2L1UDD8_9BACL</name>
<feature type="domain" description="Transposase IS4-like" evidence="2">
    <location>
        <begin position="6"/>
        <end position="62"/>
    </location>
</feature>
<keyword evidence="1" id="KW-0812">Transmembrane</keyword>
<dbReference type="Proteomes" id="UP000239833">
    <property type="component" value="Chromosome"/>
</dbReference>
<keyword evidence="1" id="KW-0472">Membrane</keyword>
<dbReference type="GO" id="GO:0003677">
    <property type="term" value="F:DNA binding"/>
    <property type="evidence" value="ECO:0007669"/>
    <property type="project" value="InterPro"/>
</dbReference>
<evidence type="ECO:0000313" key="3">
    <source>
        <dbReference type="EMBL" id="AVF26162.1"/>
    </source>
</evidence>
<dbReference type="GO" id="GO:0006313">
    <property type="term" value="P:DNA transposition"/>
    <property type="evidence" value="ECO:0007669"/>
    <property type="project" value="InterPro"/>
</dbReference>
<accession>A0A2L1UDD8</accession>
<keyword evidence="1" id="KW-1133">Transmembrane helix</keyword>
<gene>
    <name evidence="3" type="ORF">ERICIII_01993</name>
</gene>
<proteinExistence type="predicted"/>
<protein>
    <submittedName>
        <fullName evidence="3">Transposase</fullName>
    </submittedName>
</protein>
<dbReference type="AlphaFoldDB" id="A0A2L1UDD8"/>
<dbReference type="InterPro" id="IPR012337">
    <property type="entry name" value="RNaseH-like_sf"/>
</dbReference>
<dbReference type="EMBL" id="CP019655">
    <property type="protein sequence ID" value="AVF26162.1"/>
    <property type="molecule type" value="Genomic_DNA"/>
</dbReference>
<dbReference type="Pfam" id="PF01609">
    <property type="entry name" value="DDE_Tnp_1"/>
    <property type="match status" value="1"/>
</dbReference>